<feature type="non-terminal residue" evidence="6">
    <location>
        <position position="1"/>
    </location>
</feature>
<keyword evidence="4" id="KW-0158">Chromosome</keyword>
<dbReference type="GO" id="GO:0006302">
    <property type="term" value="P:double-strand break repair"/>
    <property type="evidence" value="ECO:0000318"/>
    <property type="project" value="GO_Central"/>
</dbReference>
<keyword evidence="7" id="KW-1185">Reference proteome</keyword>
<dbReference type="Proteomes" id="UP000001593">
    <property type="component" value="Unassembled WGS sequence"/>
</dbReference>
<name>A7T2R6_NEMVE</name>
<evidence type="ECO:0000313" key="6">
    <source>
        <dbReference type="EMBL" id="EDO29750.1"/>
    </source>
</evidence>
<gene>
    <name evidence="6" type="ORF">NEMVEDRAFT_v1g1452</name>
</gene>
<dbReference type="OMA" id="NEAHLAN"/>
<dbReference type="InterPro" id="IPR019361">
    <property type="entry name" value="HPF1"/>
</dbReference>
<evidence type="ECO:0000256" key="2">
    <source>
        <dbReference type="ARBA" id="ARBA00004286"/>
    </source>
</evidence>
<dbReference type="AlphaFoldDB" id="A7T2R6"/>
<protein>
    <recommendedName>
        <fullName evidence="8">Histone PARylation factor 1</fullName>
    </recommendedName>
</protein>
<dbReference type="InParanoid" id="A7T2R6"/>
<comment type="similarity">
    <text evidence="3">Belongs to the HPF1 family.</text>
</comment>
<evidence type="ECO:0000256" key="5">
    <source>
        <dbReference type="ARBA" id="ARBA00023242"/>
    </source>
</evidence>
<dbReference type="GO" id="GO:0072572">
    <property type="term" value="F:poly-ADP-D-ribose binding"/>
    <property type="evidence" value="ECO:0000318"/>
    <property type="project" value="GO_Central"/>
</dbReference>
<dbReference type="EMBL" id="DS470311">
    <property type="protein sequence ID" value="EDO29750.1"/>
    <property type="molecule type" value="Genomic_DNA"/>
</dbReference>
<evidence type="ECO:0000256" key="4">
    <source>
        <dbReference type="ARBA" id="ARBA00022454"/>
    </source>
</evidence>
<dbReference type="HOGENOM" id="CLU_053037_0_0_1"/>
<evidence type="ECO:0000256" key="1">
    <source>
        <dbReference type="ARBA" id="ARBA00004123"/>
    </source>
</evidence>
<dbReference type="GO" id="GO:0005634">
    <property type="term" value="C:nucleus"/>
    <property type="evidence" value="ECO:0000318"/>
    <property type="project" value="GO_Central"/>
</dbReference>
<dbReference type="Pfam" id="PF10228">
    <property type="entry name" value="HPF1"/>
    <property type="match status" value="1"/>
</dbReference>
<evidence type="ECO:0000256" key="3">
    <source>
        <dbReference type="ARBA" id="ARBA00010803"/>
    </source>
</evidence>
<proteinExistence type="inferred from homology"/>
<organism evidence="6 7">
    <name type="scientific">Nematostella vectensis</name>
    <name type="common">Starlet sea anemone</name>
    <dbReference type="NCBI Taxonomy" id="45351"/>
    <lineage>
        <taxon>Eukaryota</taxon>
        <taxon>Metazoa</taxon>
        <taxon>Cnidaria</taxon>
        <taxon>Anthozoa</taxon>
        <taxon>Hexacorallia</taxon>
        <taxon>Actiniaria</taxon>
        <taxon>Edwardsiidae</taxon>
        <taxon>Nematostella</taxon>
    </lineage>
</organism>
<keyword evidence="5" id="KW-0539">Nucleus</keyword>
<feature type="non-terminal residue" evidence="6">
    <location>
        <position position="271"/>
    </location>
</feature>
<accession>A7T2R6</accession>
<dbReference type="GO" id="GO:0042393">
    <property type="term" value="F:histone binding"/>
    <property type="evidence" value="ECO:0000318"/>
    <property type="project" value="GO_Central"/>
</dbReference>
<comment type="subcellular location">
    <subcellularLocation>
        <location evidence="2">Chromosome</location>
    </subcellularLocation>
    <subcellularLocation>
        <location evidence="1">Nucleus</location>
    </subcellularLocation>
</comment>
<dbReference type="PANTHER" id="PTHR13386:SF1">
    <property type="entry name" value="HISTONE PARYLATION FACTOR 1"/>
    <property type="match status" value="1"/>
</dbReference>
<reference evidence="6 7" key="1">
    <citation type="journal article" date="2007" name="Science">
        <title>Sea anemone genome reveals ancestral eumetazoan gene repertoire and genomic organization.</title>
        <authorList>
            <person name="Putnam N.H."/>
            <person name="Srivastava M."/>
            <person name="Hellsten U."/>
            <person name="Dirks B."/>
            <person name="Chapman J."/>
            <person name="Salamov A."/>
            <person name="Terry A."/>
            <person name="Shapiro H."/>
            <person name="Lindquist E."/>
            <person name="Kapitonov V.V."/>
            <person name="Jurka J."/>
            <person name="Genikhovich G."/>
            <person name="Grigoriev I.V."/>
            <person name="Lucas S.M."/>
            <person name="Steele R.E."/>
            <person name="Finnerty J.R."/>
            <person name="Technau U."/>
            <person name="Martindale M.Q."/>
            <person name="Rokhsar D.S."/>
        </authorList>
    </citation>
    <scope>NUCLEOTIDE SEQUENCE [LARGE SCALE GENOMIC DNA]</scope>
    <source>
        <strain evidence="7">CH2 X CH6</strain>
    </source>
</reference>
<dbReference type="GO" id="GO:0005694">
    <property type="term" value="C:chromosome"/>
    <property type="evidence" value="ECO:0007669"/>
    <property type="project" value="UniProtKB-SubCell"/>
</dbReference>
<dbReference type="STRING" id="45351.A7T2R6"/>
<evidence type="ECO:0000313" key="7">
    <source>
        <dbReference type="Proteomes" id="UP000001593"/>
    </source>
</evidence>
<dbReference type="PhylomeDB" id="A7T2R6"/>
<dbReference type="GO" id="GO:0140861">
    <property type="term" value="P:DNA repair-dependent chromatin remodeling"/>
    <property type="evidence" value="ECO:0000318"/>
    <property type="project" value="GO_Central"/>
</dbReference>
<evidence type="ECO:0008006" key="8">
    <source>
        <dbReference type="Google" id="ProtNLM"/>
    </source>
</evidence>
<dbReference type="PANTHER" id="PTHR13386">
    <property type="entry name" value="HISTONE PARYLATION FACTOR 1"/>
    <property type="match status" value="1"/>
</dbReference>
<sequence>PLDAFMATMGLQLVGPYDVLTGKLDGLSESSYHLHWRYYYDPPEFMTVIRGNEDQGFHIGYYRDEPQALPVFVASNKAKVSCEMSVIGENLFSALNTCITENLKKIKDKPQQSSLKKMQTSLITKAKELQYSLATTTPAIKARNKKVNCKTLHKAGIVVPVNAMDVGYRPLTVTDAELKKMLKTITESENKSAKDKASDELQELLTFVQFANDEGDYGMGLELGLDLFCFGSKQFHNTILQLLPLAYQLLGREKYAKIIQEHWKIETEKNF</sequence>
<dbReference type="eggNOG" id="KOG3952">
    <property type="taxonomic scope" value="Eukaryota"/>
</dbReference>